<evidence type="ECO:0000313" key="2">
    <source>
        <dbReference type="Proteomes" id="UP001283361"/>
    </source>
</evidence>
<organism evidence="1 2">
    <name type="scientific">Elysia crispata</name>
    <name type="common">lettuce slug</name>
    <dbReference type="NCBI Taxonomy" id="231223"/>
    <lineage>
        <taxon>Eukaryota</taxon>
        <taxon>Metazoa</taxon>
        <taxon>Spiralia</taxon>
        <taxon>Lophotrochozoa</taxon>
        <taxon>Mollusca</taxon>
        <taxon>Gastropoda</taxon>
        <taxon>Heterobranchia</taxon>
        <taxon>Euthyneura</taxon>
        <taxon>Panpulmonata</taxon>
        <taxon>Sacoglossa</taxon>
        <taxon>Placobranchoidea</taxon>
        <taxon>Plakobranchidae</taxon>
        <taxon>Elysia</taxon>
    </lineage>
</organism>
<keyword evidence="2" id="KW-1185">Reference proteome</keyword>
<comment type="caution">
    <text evidence="1">The sequence shown here is derived from an EMBL/GenBank/DDBJ whole genome shotgun (WGS) entry which is preliminary data.</text>
</comment>
<gene>
    <name evidence="1" type="ORF">RRG08_051972</name>
</gene>
<reference evidence="1" key="1">
    <citation type="journal article" date="2023" name="G3 (Bethesda)">
        <title>A reference genome for the long-term kleptoplast-retaining sea slug Elysia crispata morphotype clarki.</title>
        <authorList>
            <person name="Eastman K.E."/>
            <person name="Pendleton A.L."/>
            <person name="Shaikh M.A."/>
            <person name="Suttiyut T."/>
            <person name="Ogas R."/>
            <person name="Tomko P."/>
            <person name="Gavelis G."/>
            <person name="Widhalm J.R."/>
            <person name="Wisecaver J.H."/>
        </authorList>
    </citation>
    <scope>NUCLEOTIDE SEQUENCE</scope>
    <source>
        <strain evidence="1">ECLA1</strain>
    </source>
</reference>
<sequence length="87" mass="9831">MCRLAHFGRIAYNLKLILLEKKISIVSWTVELINSVTRRALVETLPVLFLQNQARIVMSTPSEADSCGENCQLILCPARVRNESWTG</sequence>
<dbReference type="EMBL" id="JAWDGP010004193">
    <property type="protein sequence ID" value="KAK3766827.1"/>
    <property type="molecule type" value="Genomic_DNA"/>
</dbReference>
<protein>
    <submittedName>
        <fullName evidence="1">Uncharacterized protein</fullName>
    </submittedName>
</protein>
<accession>A0AAE0ZEC5</accession>
<dbReference type="Proteomes" id="UP001283361">
    <property type="component" value="Unassembled WGS sequence"/>
</dbReference>
<name>A0AAE0ZEC5_9GAST</name>
<dbReference type="AlphaFoldDB" id="A0AAE0ZEC5"/>
<evidence type="ECO:0000313" key="1">
    <source>
        <dbReference type="EMBL" id="KAK3766827.1"/>
    </source>
</evidence>
<proteinExistence type="predicted"/>